<organism evidence="1 2">
    <name type="scientific">Volvox reticuliferus</name>
    <dbReference type="NCBI Taxonomy" id="1737510"/>
    <lineage>
        <taxon>Eukaryota</taxon>
        <taxon>Viridiplantae</taxon>
        <taxon>Chlorophyta</taxon>
        <taxon>core chlorophytes</taxon>
        <taxon>Chlorophyceae</taxon>
        <taxon>CS clade</taxon>
        <taxon>Chlamydomonadales</taxon>
        <taxon>Volvocaceae</taxon>
        <taxon>Volvox</taxon>
    </lineage>
</organism>
<gene>
    <name evidence="1" type="ORF">Vretifemale_18841</name>
</gene>
<dbReference type="EMBL" id="BNCP01000063">
    <property type="protein sequence ID" value="GIL91299.1"/>
    <property type="molecule type" value="Genomic_DNA"/>
</dbReference>
<protein>
    <submittedName>
        <fullName evidence="1">Uncharacterized protein</fullName>
    </submittedName>
</protein>
<evidence type="ECO:0000313" key="1">
    <source>
        <dbReference type="EMBL" id="GIL91299.1"/>
    </source>
</evidence>
<accession>A0A8J4FVX8</accession>
<proteinExistence type="predicted"/>
<evidence type="ECO:0000313" key="2">
    <source>
        <dbReference type="Proteomes" id="UP000747110"/>
    </source>
</evidence>
<keyword evidence="2" id="KW-1185">Reference proteome</keyword>
<sequence length="214" mass="23550">MPLALSELYGECLGLYIRIPQPIIMLGGFRSLVKANSSLELPIFNNASSRPLHPDFKIPADWNSDFNYIELSFEGTYLPMDSYGRDVGLLQLAQQKRDNTNTVPLWLGGPDGSRVARVTWYLTNVELSGAELARIRIQTLSSGWSALRFYVAMTWRANFPLQLPVIPSPPVSSNPPPQLIGPPSAPLAPELPYSIMSSTMGSYGIVLPSISGER</sequence>
<name>A0A8J4FVX8_9CHLO</name>
<feature type="non-terminal residue" evidence="1">
    <location>
        <position position="214"/>
    </location>
</feature>
<dbReference type="AlphaFoldDB" id="A0A8J4FVX8"/>
<reference evidence="1" key="1">
    <citation type="journal article" date="2021" name="Proc. Natl. Acad. Sci. U.S.A.">
        <title>Three genomes in the algal genus Volvox reveal the fate of a haploid sex-determining region after a transition to homothallism.</title>
        <authorList>
            <person name="Yamamoto K."/>
            <person name="Hamaji T."/>
            <person name="Kawai-Toyooka H."/>
            <person name="Matsuzaki R."/>
            <person name="Takahashi F."/>
            <person name="Nishimura Y."/>
            <person name="Kawachi M."/>
            <person name="Noguchi H."/>
            <person name="Minakuchi Y."/>
            <person name="Umen J.G."/>
            <person name="Toyoda A."/>
            <person name="Nozaki H."/>
        </authorList>
    </citation>
    <scope>NUCLEOTIDE SEQUENCE</scope>
    <source>
        <strain evidence="1">NIES-3786</strain>
    </source>
</reference>
<comment type="caution">
    <text evidence="1">The sequence shown here is derived from an EMBL/GenBank/DDBJ whole genome shotgun (WGS) entry which is preliminary data.</text>
</comment>
<dbReference type="OrthoDB" id="5986190at2759"/>
<dbReference type="Proteomes" id="UP000747110">
    <property type="component" value="Unassembled WGS sequence"/>
</dbReference>